<comment type="caution">
    <text evidence="5">The sequence shown here is derived from an EMBL/GenBank/DDBJ whole genome shotgun (WGS) entry which is preliminary data.</text>
</comment>
<feature type="domain" description="S-adenosylmethionine-dependent methyltransferase" evidence="4">
    <location>
        <begin position="191"/>
        <end position="356"/>
    </location>
</feature>
<sequence length="500" mass="58406">MSKNAPKVYKLLKNVEDLFKTKKNFFLDKSYIKDFSRKEGIVNFQSTDDSIKGFCLIDPSLTPAIRVFTFDEPSFSHEYLKKSIETAIGKRKDFAQNSLLDIGMRSAYRMVNEDGDNLPGLLIDKYGEYFLVTTLTPHWSVHMNYLSEFLINEIGGKGVYWRQKFTGIPKQTKLYRGSALPVDYRGISDYFVEEDGMKVIIDFQEQYASGLYLEHRDTRKFIASLFENRDSGSLLVPFSHTATFSLYLAYKGMKVQTYNIETSNLCMDMAEKNFKLNGIPTNYHKFIRRDAISHLDYMKSRSTKFDVIFLDPPPYSKSYNSPLFTTKNDYRSLLDSTRPLLNDGGYILPFVNINSDVKLERWLRQIGLKNYLKNTSSSNEKLLEEQVVQEKQKQQYAQQKLQFKKLGQRQNQEFQMGDELKEFKKLNIQDAKFSKSTISVFEQFHGFKWKQDIKFPGPVDFVKRPNDPTENYSRNNCGVVLHHKVDYYKTKYISPKVRDE</sequence>
<dbReference type="CDD" id="cd11572">
    <property type="entry name" value="RlmI_M_like"/>
    <property type="match status" value="1"/>
</dbReference>
<dbReference type="Pfam" id="PF10672">
    <property type="entry name" value="Methyltrans_SAM"/>
    <property type="match status" value="1"/>
</dbReference>
<dbReference type="GO" id="GO:0008168">
    <property type="term" value="F:methyltransferase activity"/>
    <property type="evidence" value="ECO:0007669"/>
    <property type="project" value="UniProtKB-KW"/>
</dbReference>
<dbReference type="EMBL" id="LODT01000037">
    <property type="protein sequence ID" value="KYQ90207.1"/>
    <property type="molecule type" value="Genomic_DNA"/>
</dbReference>
<proteinExistence type="predicted"/>
<dbReference type="AlphaFoldDB" id="A0A151Z8E2"/>
<keyword evidence="6" id="KW-1185">Reference proteome</keyword>
<dbReference type="OMA" id="SISESKW"/>
<evidence type="ECO:0000259" key="4">
    <source>
        <dbReference type="Pfam" id="PF10672"/>
    </source>
</evidence>
<keyword evidence="3" id="KW-0949">S-adenosyl-L-methionine</keyword>
<dbReference type="PANTHER" id="PTHR42873">
    <property type="entry name" value="RIBOSOMAL RNA LARGE SUBUNIT METHYLTRANSFERASE"/>
    <property type="match status" value="1"/>
</dbReference>
<dbReference type="InterPro" id="IPR029063">
    <property type="entry name" value="SAM-dependent_MTases_sf"/>
</dbReference>
<evidence type="ECO:0000313" key="5">
    <source>
        <dbReference type="EMBL" id="KYQ90207.1"/>
    </source>
</evidence>
<protein>
    <recommendedName>
        <fullName evidence="4">S-adenosylmethionine-dependent methyltransferase domain-containing protein</fullName>
    </recommendedName>
</protein>
<dbReference type="Gene3D" id="3.40.50.150">
    <property type="entry name" value="Vaccinia Virus protein VP39"/>
    <property type="match status" value="1"/>
</dbReference>
<dbReference type="FunCoup" id="A0A151Z8E2">
    <property type="interactions" value="1"/>
</dbReference>
<keyword evidence="2" id="KW-0808">Transferase</keyword>
<evidence type="ECO:0000256" key="3">
    <source>
        <dbReference type="ARBA" id="ARBA00022691"/>
    </source>
</evidence>
<dbReference type="GO" id="GO:0032259">
    <property type="term" value="P:methylation"/>
    <property type="evidence" value="ECO:0007669"/>
    <property type="project" value="UniProtKB-KW"/>
</dbReference>
<evidence type="ECO:0000313" key="6">
    <source>
        <dbReference type="Proteomes" id="UP000076078"/>
    </source>
</evidence>
<dbReference type="Proteomes" id="UP000076078">
    <property type="component" value="Unassembled WGS sequence"/>
</dbReference>
<keyword evidence="1" id="KW-0489">Methyltransferase</keyword>
<dbReference type="STRING" id="361077.A0A151Z8E2"/>
<dbReference type="InterPro" id="IPR019614">
    <property type="entry name" value="SAM-dep_methyl-trfase"/>
</dbReference>
<reference evidence="5 6" key="1">
    <citation type="submission" date="2015-12" db="EMBL/GenBank/DDBJ databases">
        <title>Dictyostelia acquired genes for synthesis and detection of signals that induce cell-type specialization by lateral gene transfer from prokaryotes.</title>
        <authorList>
            <person name="Gloeckner G."/>
            <person name="Schaap P."/>
        </authorList>
    </citation>
    <scope>NUCLEOTIDE SEQUENCE [LARGE SCALE GENOMIC DNA]</scope>
    <source>
        <strain evidence="5 6">TK</strain>
    </source>
</reference>
<evidence type="ECO:0000256" key="1">
    <source>
        <dbReference type="ARBA" id="ARBA00022603"/>
    </source>
</evidence>
<dbReference type="SUPFAM" id="SSF53335">
    <property type="entry name" value="S-adenosyl-L-methionine-dependent methyltransferases"/>
    <property type="match status" value="1"/>
</dbReference>
<evidence type="ECO:0000256" key="2">
    <source>
        <dbReference type="ARBA" id="ARBA00022679"/>
    </source>
</evidence>
<dbReference type="PANTHER" id="PTHR42873:SF1">
    <property type="entry name" value="S-ADENOSYLMETHIONINE-DEPENDENT METHYLTRANSFERASE DOMAIN-CONTAINING PROTEIN"/>
    <property type="match status" value="1"/>
</dbReference>
<gene>
    <name evidence="5" type="ORF">DLAC_08807</name>
</gene>
<dbReference type="OrthoDB" id="17404at2759"/>
<name>A0A151Z8E2_TIELA</name>
<dbReference type="Gene3D" id="3.30.750.80">
    <property type="entry name" value="RNA methyltransferase domain (HRMD) like"/>
    <property type="match status" value="1"/>
</dbReference>
<organism evidence="5 6">
    <name type="scientific">Tieghemostelium lacteum</name>
    <name type="common">Slime mold</name>
    <name type="synonym">Dictyostelium lacteum</name>
    <dbReference type="NCBI Taxonomy" id="361077"/>
    <lineage>
        <taxon>Eukaryota</taxon>
        <taxon>Amoebozoa</taxon>
        <taxon>Evosea</taxon>
        <taxon>Eumycetozoa</taxon>
        <taxon>Dictyostelia</taxon>
        <taxon>Dictyosteliales</taxon>
        <taxon>Raperosteliaceae</taxon>
        <taxon>Tieghemostelium</taxon>
    </lineage>
</organism>
<dbReference type="InParanoid" id="A0A151Z8E2"/>
<accession>A0A151Z8E2</accession>